<keyword evidence="5" id="KW-1133">Transmembrane helix</keyword>
<evidence type="ECO:0000256" key="4">
    <source>
        <dbReference type="ARBA" id="ARBA00022737"/>
    </source>
</evidence>
<dbReference type="GO" id="GO:0005524">
    <property type="term" value="F:ATP binding"/>
    <property type="evidence" value="ECO:0007669"/>
    <property type="project" value="InterPro"/>
</dbReference>
<comment type="caution">
    <text evidence="8">The sequence shown here is derived from an EMBL/GenBank/DDBJ whole genome shotgun (WGS) entry which is preliminary data.</text>
</comment>
<reference evidence="8 9" key="1">
    <citation type="journal article" date="2021" name="Nat. Plants">
        <title>The Taxus genome provides insights into paclitaxel biosynthesis.</title>
        <authorList>
            <person name="Xiong X."/>
            <person name="Gou J."/>
            <person name="Liao Q."/>
            <person name="Li Y."/>
            <person name="Zhou Q."/>
            <person name="Bi G."/>
            <person name="Li C."/>
            <person name="Du R."/>
            <person name="Wang X."/>
            <person name="Sun T."/>
            <person name="Guo L."/>
            <person name="Liang H."/>
            <person name="Lu P."/>
            <person name="Wu Y."/>
            <person name="Zhang Z."/>
            <person name="Ro D.K."/>
            <person name="Shang Y."/>
            <person name="Huang S."/>
            <person name="Yan J."/>
        </authorList>
    </citation>
    <scope>NUCLEOTIDE SEQUENCE [LARGE SCALE GENOMIC DNA]</scope>
    <source>
        <strain evidence="8">Ta-2019</strain>
    </source>
</reference>
<keyword evidence="6" id="KW-0472">Membrane</keyword>
<dbReference type="Pfam" id="PF07714">
    <property type="entry name" value="PK_Tyr_Ser-Thr"/>
    <property type="match status" value="1"/>
</dbReference>
<feature type="non-terminal residue" evidence="8">
    <location>
        <position position="1"/>
    </location>
</feature>
<dbReference type="InterPro" id="IPR051809">
    <property type="entry name" value="Plant_receptor-like_S/T_kinase"/>
</dbReference>
<dbReference type="PANTHER" id="PTHR27008:SF281">
    <property type="entry name" value="OS06G0186100 PROTEIN"/>
    <property type="match status" value="1"/>
</dbReference>
<sequence>EGNKVGAGYFELVYRGILDDSNTVAVKILNSQNEEAHKSFSTKCEVLGRVHHRNLIRVINYCSMPRFKALVLRLMPNRSLEVGGDEAENGDEDACRLSLSQILSISMDIAHGMAYLHHHYPPEPNV</sequence>
<protein>
    <recommendedName>
        <fullName evidence="7">Protein kinase domain-containing protein</fullName>
    </recommendedName>
</protein>
<comment type="subcellular location">
    <subcellularLocation>
        <location evidence="1">Membrane</location>
    </subcellularLocation>
</comment>
<evidence type="ECO:0000256" key="5">
    <source>
        <dbReference type="ARBA" id="ARBA00022989"/>
    </source>
</evidence>
<evidence type="ECO:0000313" key="8">
    <source>
        <dbReference type="EMBL" id="KAH9322078.1"/>
    </source>
</evidence>
<gene>
    <name evidence="8" type="ORF">KI387_016717</name>
</gene>
<evidence type="ECO:0000256" key="2">
    <source>
        <dbReference type="ARBA" id="ARBA00022614"/>
    </source>
</evidence>
<dbReference type="PANTHER" id="PTHR27008">
    <property type="entry name" value="OS04G0122200 PROTEIN"/>
    <property type="match status" value="1"/>
</dbReference>
<evidence type="ECO:0000313" key="9">
    <source>
        <dbReference type="Proteomes" id="UP000824469"/>
    </source>
</evidence>
<evidence type="ECO:0000259" key="7">
    <source>
        <dbReference type="PROSITE" id="PS50011"/>
    </source>
</evidence>
<keyword evidence="3" id="KW-0812">Transmembrane</keyword>
<dbReference type="GO" id="GO:0004672">
    <property type="term" value="F:protein kinase activity"/>
    <property type="evidence" value="ECO:0007669"/>
    <property type="project" value="InterPro"/>
</dbReference>
<dbReference type="InterPro" id="IPR011009">
    <property type="entry name" value="Kinase-like_dom_sf"/>
</dbReference>
<keyword evidence="2" id="KW-0433">Leucine-rich repeat</keyword>
<keyword evidence="9" id="KW-1185">Reference proteome</keyword>
<dbReference type="Gene3D" id="1.10.510.10">
    <property type="entry name" value="Transferase(Phosphotransferase) domain 1"/>
    <property type="match status" value="1"/>
</dbReference>
<evidence type="ECO:0000256" key="6">
    <source>
        <dbReference type="ARBA" id="ARBA00023136"/>
    </source>
</evidence>
<proteinExistence type="predicted"/>
<dbReference type="SUPFAM" id="SSF56112">
    <property type="entry name" value="Protein kinase-like (PK-like)"/>
    <property type="match status" value="1"/>
</dbReference>
<dbReference type="InterPro" id="IPR001245">
    <property type="entry name" value="Ser-Thr/Tyr_kinase_cat_dom"/>
</dbReference>
<dbReference type="PROSITE" id="PS50011">
    <property type="entry name" value="PROTEIN_KINASE_DOM"/>
    <property type="match status" value="1"/>
</dbReference>
<evidence type="ECO:0000256" key="3">
    <source>
        <dbReference type="ARBA" id="ARBA00022692"/>
    </source>
</evidence>
<feature type="domain" description="Protein kinase" evidence="7">
    <location>
        <begin position="1"/>
        <end position="126"/>
    </location>
</feature>
<accession>A0AA38GI22</accession>
<dbReference type="AlphaFoldDB" id="A0AA38GI22"/>
<organism evidence="8 9">
    <name type="scientific">Taxus chinensis</name>
    <name type="common">Chinese yew</name>
    <name type="synonym">Taxus wallichiana var. chinensis</name>
    <dbReference type="NCBI Taxonomy" id="29808"/>
    <lineage>
        <taxon>Eukaryota</taxon>
        <taxon>Viridiplantae</taxon>
        <taxon>Streptophyta</taxon>
        <taxon>Embryophyta</taxon>
        <taxon>Tracheophyta</taxon>
        <taxon>Spermatophyta</taxon>
        <taxon>Pinopsida</taxon>
        <taxon>Pinidae</taxon>
        <taxon>Conifers II</taxon>
        <taxon>Cupressales</taxon>
        <taxon>Taxaceae</taxon>
        <taxon>Taxus</taxon>
    </lineage>
</organism>
<keyword evidence="4" id="KW-0677">Repeat</keyword>
<dbReference type="Proteomes" id="UP000824469">
    <property type="component" value="Unassembled WGS sequence"/>
</dbReference>
<dbReference type="EMBL" id="JAHRHJ020000003">
    <property type="protein sequence ID" value="KAH9322078.1"/>
    <property type="molecule type" value="Genomic_DNA"/>
</dbReference>
<dbReference type="OMA" id="TYSERDW"/>
<dbReference type="GO" id="GO:0016020">
    <property type="term" value="C:membrane"/>
    <property type="evidence" value="ECO:0007669"/>
    <property type="project" value="UniProtKB-SubCell"/>
</dbReference>
<dbReference type="InterPro" id="IPR000719">
    <property type="entry name" value="Prot_kinase_dom"/>
</dbReference>
<name>A0AA38GI22_TAXCH</name>
<evidence type="ECO:0000256" key="1">
    <source>
        <dbReference type="ARBA" id="ARBA00004370"/>
    </source>
</evidence>